<gene>
    <name evidence="1" type="ORF">NUW58_g8454</name>
</gene>
<keyword evidence="2" id="KW-1185">Reference proteome</keyword>
<protein>
    <submittedName>
        <fullName evidence="1">Uncharacterized protein</fullName>
    </submittedName>
</protein>
<reference evidence="1" key="1">
    <citation type="submission" date="2022-10" db="EMBL/GenBank/DDBJ databases">
        <title>Genome Sequence of Xylaria curta.</title>
        <authorList>
            <person name="Buettner E."/>
        </authorList>
    </citation>
    <scope>NUCLEOTIDE SEQUENCE</scope>
    <source>
        <strain evidence="1">Babe10</strain>
    </source>
</reference>
<dbReference type="Proteomes" id="UP001143856">
    <property type="component" value="Unassembled WGS sequence"/>
</dbReference>
<proteinExistence type="predicted"/>
<evidence type="ECO:0000313" key="2">
    <source>
        <dbReference type="Proteomes" id="UP001143856"/>
    </source>
</evidence>
<sequence>MSLLSTSSCVPAAFDLSGITGLEVLHIDATLVTNYSASVSETSRYTQPSVELSNATFCNVTVTYTHPRQNDKIHAEAWLPLDNWNSRFLAVGGGGYIAGRYFASYSDMAGAIADGYATITTDAGVGDTQDPSSWALVSPGNLDLYNIQNFGSVSLSDGGLIGKSLIKSFYGKGPDYSYWNGCSQGGRQGMMLAQRYPTLYDGISAGAPALYWSKLFTSLQWPETFMSFIDSYPYGCELDAIDAAAVSACDGLDGIVDGVITDFDTCSTTFDPFKLVGTTINCTEAGKAIPISKAAAAVINATWSGPYTASGKQLWYGYNPGSEITEKNPLAGQMAGVAATNCTTEGCVGIPHFLGNPWFQFFITKNPDFDTFNITHAQFDSLVHRSQQEYHSFIDTSDPDLSEFRNAGGKIVSFHGLYDEFIPSKGTEQYYKEVSSIIPEIDDFYRHFEIPGLGHCSGGRSGPPNQLFSQLRAWVENGTAPTQTSVKVTDLKGKVHDRVLCRYPYKTNGETGQCD</sequence>
<dbReference type="EMBL" id="JAPDGR010002589">
    <property type="protein sequence ID" value="KAJ2975094.1"/>
    <property type="molecule type" value="Genomic_DNA"/>
</dbReference>
<organism evidence="1 2">
    <name type="scientific">Xylaria curta</name>
    <dbReference type="NCBI Taxonomy" id="42375"/>
    <lineage>
        <taxon>Eukaryota</taxon>
        <taxon>Fungi</taxon>
        <taxon>Dikarya</taxon>
        <taxon>Ascomycota</taxon>
        <taxon>Pezizomycotina</taxon>
        <taxon>Sordariomycetes</taxon>
        <taxon>Xylariomycetidae</taxon>
        <taxon>Xylariales</taxon>
        <taxon>Xylariaceae</taxon>
        <taxon>Xylaria</taxon>
    </lineage>
</organism>
<accession>A0ACC1N850</accession>
<name>A0ACC1N850_9PEZI</name>
<evidence type="ECO:0000313" key="1">
    <source>
        <dbReference type="EMBL" id="KAJ2975094.1"/>
    </source>
</evidence>
<comment type="caution">
    <text evidence="1">The sequence shown here is derived from an EMBL/GenBank/DDBJ whole genome shotgun (WGS) entry which is preliminary data.</text>
</comment>